<organism evidence="4">
    <name type="scientific">marine sediment metagenome</name>
    <dbReference type="NCBI Taxonomy" id="412755"/>
    <lineage>
        <taxon>unclassified sequences</taxon>
        <taxon>metagenomes</taxon>
        <taxon>ecological metagenomes</taxon>
    </lineage>
</organism>
<dbReference type="SUPFAM" id="SSF52540">
    <property type="entry name" value="P-loop containing nucleoside triphosphate hydrolases"/>
    <property type="match status" value="1"/>
</dbReference>
<dbReference type="EMBL" id="LAZR01017328">
    <property type="protein sequence ID" value="KKM00881.1"/>
    <property type="molecule type" value="Genomic_DNA"/>
</dbReference>
<name>A0A0F9J4Q6_9ZZZZ</name>
<accession>A0A0F9J4Q6</accession>
<dbReference type="Gene3D" id="3.40.50.300">
    <property type="entry name" value="P-loop containing nucleotide triphosphate hydrolases"/>
    <property type="match status" value="1"/>
</dbReference>
<dbReference type="InterPro" id="IPR003439">
    <property type="entry name" value="ABC_transporter-like_ATP-bd"/>
</dbReference>
<protein>
    <recommendedName>
        <fullName evidence="3">ABC transporter domain-containing protein</fullName>
    </recommendedName>
</protein>
<dbReference type="Pfam" id="PF00005">
    <property type="entry name" value="ABC_tran"/>
    <property type="match status" value="1"/>
</dbReference>
<feature type="domain" description="ABC transporter" evidence="3">
    <location>
        <begin position="25"/>
        <end position="98"/>
    </location>
</feature>
<evidence type="ECO:0000256" key="1">
    <source>
        <dbReference type="ARBA" id="ARBA00005417"/>
    </source>
</evidence>
<dbReference type="InterPro" id="IPR027417">
    <property type="entry name" value="P-loop_NTPase"/>
</dbReference>
<reference evidence="4" key="1">
    <citation type="journal article" date="2015" name="Nature">
        <title>Complex archaea that bridge the gap between prokaryotes and eukaryotes.</title>
        <authorList>
            <person name="Spang A."/>
            <person name="Saw J.H."/>
            <person name="Jorgensen S.L."/>
            <person name="Zaremba-Niedzwiedzka K."/>
            <person name="Martijn J."/>
            <person name="Lind A.E."/>
            <person name="van Eijk R."/>
            <person name="Schleper C."/>
            <person name="Guy L."/>
            <person name="Ettema T.J."/>
        </authorList>
    </citation>
    <scope>NUCLEOTIDE SEQUENCE</scope>
</reference>
<keyword evidence="2" id="KW-0813">Transport</keyword>
<proteinExistence type="inferred from homology"/>
<dbReference type="PANTHER" id="PTHR43335:SF4">
    <property type="entry name" value="ABC TRANSPORTER, ATP-BINDING PROTEIN"/>
    <property type="match status" value="1"/>
</dbReference>
<dbReference type="AlphaFoldDB" id="A0A0F9J4Q6"/>
<evidence type="ECO:0000313" key="4">
    <source>
        <dbReference type="EMBL" id="KKM00881.1"/>
    </source>
</evidence>
<comment type="caution">
    <text evidence="4">The sequence shown here is derived from an EMBL/GenBank/DDBJ whole genome shotgun (WGS) entry which is preliminary data.</text>
</comment>
<dbReference type="PANTHER" id="PTHR43335">
    <property type="entry name" value="ABC TRANSPORTER, ATP-BINDING PROTEIN"/>
    <property type="match status" value="1"/>
</dbReference>
<dbReference type="GO" id="GO:0005524">
    <property type="term" value="F:ATP binding"/>
    <property type="evidence" value="ECO:0007669"/>
    <property type="project" value="InterPro"/>
</dbReference>
<dbReference type="GO" id="GO:0016887">
    <property type="term" value="F:ATP hydrolysis activity"/>
    <property type="evidence" value="ECO:0007669"/>
    <property type="project" value="InterPro"/>
</dbReference>
<sequence>MSSTQEPIIKIQSLRKKYYNKVVVDNINLEIPDSCFAFLGPNGAGKTTTMLMLLGLVKPSNGTATIFGTNILNRSGKIRRKIGFLPENVGFYPNLTGQCGIIQQSGHLIQCRYLLMVHTSRHQIQHISQVWIAHHYLL</sequence>
<gene>
    <name evidence="4" type="ORF">LCGC14_1800020</name>
</gene>
<comment type="similarity">
    <text evidence="1">Belongs to the ABC transporter superfamily.</text>
</comment>
<evidence type="ECO:0000259" key="3">
    <source>
        <dbReference type="Pfam" id="PF00005"/>
    </source>
</evidence>
<evidence type="ECO:0000256" key="2">
    <source>
        <dbReference type="ARBA" id="ARBA00022448"/>
    </source>
</evidence>